<reference evidence="3" key="1">
    <citation type="submission" date="2020-06" db="EMBL/GenBank/DDBJ databases">
        <title>WGS assembly of Ceratodon purpureus strain R40.</title>
        <authorList>
            <person name="Carey S.B."/>
            <person name="Jenkins J."/>
            <person name="Shu S."/>
            <person name="Lovell J.T."/>
            <person name="Sreedasyam A."/>
            <person name="Maumus F."/>
            <person name="Tiley G.P."/>
            <person name="Fernandez-Pozo N."/>
            <person name="Barry K."/>
            <person name="Chen C."/>
            <person name="Wang M."/>
            <person name="Lipzen A."/>
            <person name="Daum C."/>
            <person name="Saski C.A."/>
            <person name="Payton A.C."/>
            <person name="Mcbreen J.C."/>
            <person name="Conrad R.E."/>
            <person name="Kollar L.M."/>
            <person name="Olsson S."/>
            <person name="Huttunen S."/>
            <person name="Landis J.B."/>
            <person name="Wickett N.J."/>
            <person name="Johnson M.G."/>
            <person name="Rensing S.A."/>
            <person name="Grimwood J."/>
            <person name="Schmutz J."/>
            <person name="Mcdaniel S.F."/>
        </authorList>
    </citation>
    <scope>NUCLEOTIDE SEQUENCE</scope>
    <source>
        <strain evidence="3">R40</strain>
    </source>
</reference>
<dbReference type="Gene3D" id="3.40.50.1820">
    <property type="entry name" value="alpha/beta hydrolase"/>
    <property type="match status" value="1"/>
</dbReference>
<keyword evidence="4" id="KW-1185">Reference proteome</keyword>
<feature type="transmembrane region" description="Helical" evidence="1">
    <location>
        <begin position="24"/>
        <end position="44"/>
    </location>
</feature>
<sequence length="453" mass="50450">MLIEFVSSFAAPQSGAASYSSLMAFPRVVVLVLLLLVGALVLFYGKSLCTSNWKVAVSSTPAVAWVLAKFEKDPVHTLDKAAVEKLAKDHRLNMDSVAARRLSRDMFLATHSEFDFSVPPHKDKEMGLKVTETYVKNSRNLEIFVKSWVPLNGRPKGILFICHGYGDTVTFFNEGLARALAMAGYAVYGMDYPGFGLSEGLHGYIPNFDILVDDVIEQYRLIKERPENKGLSCFLFGESMGGAVALKAHLKEPSMWDGAVLVAPMCKIADAMYPPWYLVRIMITLAYVIPKVKLVPHTDIAELGFRNLEKRARANYNPVAYIGNPRLGTALQLLQTTDFVESKLEEVSLPLLVLHGAADQVTDPSISKLLYEKAKSEDKSLKLYDDAWHCLLQGEPDDMVKKVMMDIVSWLDDHVASKGDFDQQDETDMENRISEAAPNLIEFGKFDAVKELL</sequence>
<dbReference type="FunFam" id="3.40.50.1820:FF:000054">
    <property type="entry name" value="Alpha/beta-Hydrolases superfamily protein"/>
    <property type="match status" value="1"/>
</dbReference>
<comment type="caution">
    <text evidence="3">The sequence shown here is derived from an EMBL/GenBank/DDBJ whole genome shotgun (WGS) entry which is preliminary data.</text>
</comment>
<dbReference type="PRINTS" id="PR00111">
    <property type="entry name" value="ABHYDROLASE"/>
</dbReference>
<gene>
    <name evidence="3" type="ORF">KC19_8G185900</name>
</gene>
<dbReference type="InterPro" id="IPR029058">
    <property type="entry name" value="AB_hydrolase_fold"/>
</dbReference>
<dbReference type="SUPFAM" id="SSF53474">
    <property type="entry name" value="alpha/beta-Hydrolases"/>
    <property type="match status" value="1"/>
</dbReference>
<accession>A0A8T0H8I4</accession>
<evidence type="ECO:0000256" key="1">
    <source>
        <dbReference type="SAM" id="Phobius"/>
    </source>
</evidence>
<evidence type="ECO:0000313" key="3">
    <source>
        <dbReference type="EMBL" id="KAG0565382.1"/>
    </source>
</evidence>
<evidence type="ECO:0000259" key="2">
    <source>
        <dbReference type="Pfam" id="PF12146"/>
    </source>
</evidence>
<dbReference type="InterPro" id="IPR051044">
    <property type="entry name" value="MAG_DAG_Lipase"/>
</dbReference>
<keyword evidence="1" id="KW-1133">Transmembrane helix</keyword>
<dbReference type="PANTHER" id="PTHR11614">
    <property type="entry name" value="PHOSPHOLIPASE-RELATED"/>
    <property type="match status" value="1"/>
</dbReference>
<keyword evidence="1" id="KW-0812">Transmembrane</keyword>
<dbReference type="Pfam" id="PF12146">
    <property type="entry name" value="Hydrolase_4"/>
    <property type="match status" value="1"/>
</dbReference>
<keyword evidence="1" id="KW-0472">Membrane</keyword>
<feature type="domain" description="Serine aminopeptidase S33" evidence="2">
    <location>
        <begin position="154"/>
        <end position="396"/>
    </location>
</feature>
<dbReference type="EMBL" id="CM026429">
    <property type="protein sequence ID" value="KAG0565382.1"/>
    <property type="molecule type" value="Genomic_DNA"/>
</dbReference>
<dbReference type="AlphaFoldDB" id="A0A8T0H8I4"/>
<dbReference type="Proteomes" id="UP000822688">
    <property type="component" value="Chromosome 8"/>
</dbReference>
<protein>
    <recommendedName>
        <fullName evidence="2">Serine aminopeptidase S33 domain-containing protein</fullName>
    </recommendedName>
</protein>
<name>A0A8T0H8I4_CERPU</name>
<evidence type="ECO:0000313" key="4">
    <source>
        <dbReference type="Proteomes" id="UP000822688"/>
    </source>
</evidence>
<dbReference type="InterPro" id="IPR000073">
    <property type="entry name" value="AB_hydrolase_1"/>
</dbReference>
<proteinExistence type="predicted"/>
<dbReference type="InterPro" id="IPR022742">
    <property type="entry name" value="Hydrolase_4"/>
</dbReference>
<organism evidence="3 4">
    <name type="scientific">Ceratodon purpureus</name>
    <name type="common">Fire moss</name>
    <name type="synonym">Dicranum purpureum</name>
    <dbReference type="NCBI Taxonomy" id="3225"/>
    <lineage>
        <taxon>Eukaryota</taxon>
        <taxon>Viridiplantae</taxon>
        <taxon>Streptophyta</taxon>
        <taxon>Embryophyta</taxon>
        <taxon>Bryophyta</taxon>
        <taxon>Bryophytina</taxon>
        <taxon>Bryopsida</taxon>
        <taxon>Dicranidae</taxon>
        <taxon>Pseudoditrichales</taxon>
        <taxon>Ditrichaceae</taxon>
        <taxon>Ceratodon</taxon>
    </lineage>
</organism>